<accession>E2PUS0</accession>
<dbReference type="eggNOG" id="COG0596">
    <property type="taxonomic scope" value="Bacteria"/>
</dbReference>
<dbReference type="InterPro" id="IPR029058">
    <property type="entry name" value="AB_hydrolase_fold"/>
</dbReference>
<dbReference type="PANTHER" id="PTHR43248:SF29">
    <property type="entry name" value="TRIPEPTIDYL AMINOPEPTIDASE"/>
    <property type="match status" value="1"/>
</dbReference>
<name>E2PUS0_STRCL</name>
<evidence type="ECO:0000256" key="3">
    <source>
        <dbReference type="ARBA" id="ARBA00022801"/>
    </source>
</evidence>
<evidence type="ECO:0000259" key="5">
    <source>
        <dbReference type="Pfam" id="PF00561"/>
    </source>
</evidence>
<evidence type="ECO:0000313" key="8">
    <source>
        <dbReference type="Proteomes" id="UP000002357"/>
    </source>
</evidence>
<dbReference type="RefSeq" id="WP_003961039.1">
    <property type="nucleotide sequence ID" value="NZ_WKJV01000479.1"/>
</dbReference>
<dbReference type="Proteomes" id="UP000002357">
    <property type="component" value="Chromosome"/>
</dbReference>
<feature type="domain" description="AB hydrolase-1" evidence="5">
    <location>
        <begin position="102"/>
        <end position="282"/>
    </location>
</feature>
<dbReference type="OrthoDB" id="4447445at2"/>
<dbReference type="Pfam" id="PF00561">
    <property type="entry name" value="Abhydrolase_1"/>
    <property type="match status" value="1"/>
</dbReference>
<dbReference type="Pfam" id="PF08386">
    <property type="entry name" value="Abhydrolase_4"/>
    <property type="match status" value="1"/>
</dbReference>
<dbReference type="STRING" id="1901.BB341_14650"/>
<reference evidence="7 8" key="1">
    <citation type="journal article" date="2010" name="Genome Biol. Evol.">
        <title>The sequence of a 1.8-mb bacterial linear plasmid reveals a rich evolutionary reservoir of secondary metabolic pathways.</title>
        <authorList>
            <person name="Medema M.H."/>
            <person name="Trefzer A."/>
            <person name="Kovalchuk A."/>
            <person name="van den Berg M."/>
            <person name="Mueller U."/>
            <person name="Heijne W."/>
            <person name="Wu L."/>
            <person name="Alam M.T."/>
            <person name="Ronning C.M."/>
            <person name="Nierman W.C."/>
            <person name="Bovenberg R.A.L."/>
            <person name="Breitling R."/>
            <person name="Takano E."/>
        </authorList>
    </citation>
    <scope>NUCLEOTIDE SEQUENCE [LARGE SCALE GENOMIC DNA]</scope>
    <source>
        <strain evidence="8">ATCC 27064 / DSM 738 / JCM 4710 / NBRC 13307 / NCIMB 12785 / NRRL 3585 / VKM Ac-602</strain>
    </source>
</reference>
<evidence type="ECO:0000259" key="6">
    <source>
        <dbReference type="Pfam" id="PF08386"/>
    </source>
</evidence>
<dbReference type="EMBL" id="CM000913">
    <property type="protein sequence ID" value="EFG07849.1"/>
    <property type="molecule type" value="Genomic_DNA"/>
</dbReference>
<feature type="region of interest" description="Disordered" evidence="4">
    <location>
        <begin position="284"/>
        <end position="314"/>
    </location>
</feature>
<evidence type="ECO:0000313" key="7">
    <source>
        <dbReference type="EMBL" id="EFG07849.1"/>
    </source>
</evidence>
<evidence type="ECO:0000256" key="4">
    <source>
        <dbReference type="SAM" id="MobiDB-lite"/>
    </source>
</evidence>
<sequence>MGRAAVPDQAGDMATSHLTAVALAAVLTGLDASLPPPDDRSPSRSGAPALEWTGCARTGGPADQECADLTVPLDHTDPGGPAVTVGVSRVPGGRPAAERRGTLLVIAGGPGGSGIKRLAEKGEALRQRTGGRYDLVAMDPRGVGRSTRASCGLGPQDRMLTALRPWPDGAGRIGESTARARRTAEACGRNGGALLRSLSTADQVRDIERFRQALGAEKLSAWGISYGAYVGAVYAQKYPHRTDRWVLDSVGDPDPALVSRAWMANTSQAVEERFPDFARWAADPARENEPGHGDGPGRGDGPGHGRPGGGLRLAERPEDVRPLFLSLAARLDRAPRPSATPGVPLTGNTLRQALHLALYSEAGFAGLARLLQEVQDPRARPVLPAELTAPVPDEDVAVMVAVVCNDVRWPGRIPEYERAVAADRARYPLTAGMPANLLPCAFWKDAPAEEPTRITDDGPSNLLLVQSLRDPATPHFGAVRMREALGRRARMVSVDRGGHGVYLGVGDACSDAAVTRFLTTGERPETDIRCPAPGPARGADG</sequence>
<comment type="similarity">
    <text evidence="1">Belongs to the peptidase S33 family.</text>
</comment>
<protein>
    <submittedName>
        <fullName evidence="7">Secreted protein</fullName>
    </submittedName>
</protein>
<organism evidence="7 8">
    <name type="scientific">Streptomyces clavuligerus</name>
    <dbReference type="NCBI Taxonomy" id="1901"/>
    <lineage>
        <taxon>Bacteria</taxon>
        <taxon>Bacillati</taxon>
        <taxon>Actinomycetota</taxon>
        <taxon>Actinomycetes</taxon>
        <taxon>Kitasatosporales</taxon>
        <taxon>Streptomycetaceae</taxon>
        <taxon>Streptomyces</taxon>
    </lineage>
</organism>
<dbReference type="Gene3D" id="3.40.50.1820">
    <property type="entry name" value="alpha/beta hydrolase"/>
    <property type="match status" value="1"/>
</dbReference>
<evidence type="ECO:0000256" key="2">
    <source>
        <dbReference type="ARBA" id="ARBA00022729"/>
    </source>
</evidence>
<keyword evidence="8" id="KW-1185">Reference proteome</keyword>
<evidence type="ECO:0000256" key="1">
    <source>
        <dbReference type="ARBA" id="ARBA00010088"/>
    </source>
</evidence>
<keyword evidence="2" id="KW-0732">Signal</keyword>
<dbReference type="AlphaFoldDB" id="E2PUS0"/>
<dbReference type="GO" id="GO:0016787">
    <property type="term" value="F:hydrolase activity"/>
    <property type="evidence" value="ECO:0007669"/>
    <property type="project" value="UniProtKB-KW"/>
</dbReference>
<keyword evidence="3" id="KW-0378">Hydrolase</keyword>
<feature type="domain" description="Peptidase S33 tripeptidyl aminopeptidase-like C-terminal" evidence="6">
    <location>
        <begin position="436"/>
        <end position="530"/>
    </location>
</feature>
<dbReference type="InterPro" id="IPR000073">
    <property type="entry name" value="AB_hydrolase_1"/>
</dbReference>
<dbReference type="SUPFAM" id="SSF53474">
    <property type="entry name" value="alpha/beta-Hydrolases"/>
    <property type="match status" value="1"/>
</dbReference>
<dbReference type="PANTHER" id="PTHR43248">
    <property type="entry name" value="2-SUCCINYL-6-HYDROXY-2,4-CYCLOHEXADIENE-1-CARBOXYLATE SYNTHASE"/>
    <property type="match status" value="1"/>
</dbReference>
<feature type="compositionally biased region" description="Basic and acidic residues" evidence="4">
    <location>
        <begin position="284"/>
        <end position="303"/>
    </location>
</feature>
<dbReference type="InterPro" id="IPR013595">
    <property type="entry name" value="Pept_S33_TAP-like_C"/>
</dbReference>
<dbReference type="InterPro" id="IPR051601">
    <property type="entry name" value="Serine_prot/Carboxylest_S33"/>
</dbReference>
<feature type="region of interest" description="Disordered" evidence="4">
    <location>
        <begin position="33"/>
        <end position="52"/>
    </location>
</feature>
<gene>
    <name evidence="7" type="ORF">SCLAV_2777</name>
</gene>
<proteinExistence type="inferred from homology"/>